<evidence type="ECO:0000256" key="1">
    <source>
        <dbReference type="ARBA" id="ARBA00022942"/>
    </source>
</evidence>
<dbReference type="GO" id="GO:0005838">
    <property type="term" value="C:proteasome regulatory particle"/>
    <property type="evidence" value="ECO:0007669"/>
    <property type="project" value="TreeGrafter"/>
</dbReference>
<dbReference type="Pfam" id="PF10602">
    <property type="entry name" value="RPN7"/>
    <property type="match status" value="1"/>
</dbReference>
<keyword evidence="5" id="KW-1185">Reference proteome</keyword>
<dbReference type="OrthoDB" id="1452at2759"/>
<dbReference type="InterPro" id="IPR045135">
    <property type="entry name" value="Rpn7_N"/>
</dbReference>
<dbReference type="AlphaFoldDB" id="A0A0D2VKR4"/>
<dbReference type="Pfam" id="PF01399">
    <property type="entry name" value="PCI"/>
    <property type="match status" value="1"/>
</dbReference>
<evidence type="ECO:0000256" key="2">
    <source>
        <dbReference type="SAM" id="MobiDB-lite"/>
    </source>
</evidence>
<dbReference type="InterPro" id="IPR000717">
    <property type="entry name" value="PCI_dom"/>
</dbReference>
<dbReference type="PANTHER" id="PTHR14145">
    <property type="entry name" value="26S PROTESOME SUBUNIT 6"/>
    <property type="match status" value="1"/>
</dbReference>
<dbReference type="Proteomes" id="UP000008743">
    <property type="component" value="Unassembled WGS sequence"/>
</dbReference>
<reference evidence="5" key="1">
    <citation type="submission" date="2011-02" db="EMBL/GenBank/DDBJ databases">
        <title>The Genome Sequence of Capsaspora owczarzaki ATCC 30864.</title>
        <authorList>
            <person name="Russ C."/>
            <person name="Cuomo C."/>
            <person name="Burger G."/>
            <person name="Gray M.W."/>
            <person name="Holland P.W.H."/>
            <person name="King N."/>
            <person name="Lang F.B.F."/>
            <person name="Roger A.J."/>
            <person name="Ruiz-Trillo I."/>
            <person name="Young S.K."/>
            <person name="Zeng Q."/>
            <person name="Gargeya S."/>
            <person name="Alvarado L."/>
            <person name="Berlin A."/>
            <person name="Chapman S.B."/>
            <person name="Chen Z."/>
            <person name="Freedman E."/>
            <person name="Gellesch M."/>
            <person name="Goldberg J."/>
            <person name="Griggs A."/>
            <person name="Gujja S."/>
            <person name="Heilman E."/>
            <person name="Heiman D."/>
            <person name="Howarth C."/>
            <person name="Mehta T."/>
            <person name="Neiman D."/>
            <person name="Pearson M."/>
            <person name="Roberts A."/>
            <person name="Saif S."/>
            <person name="Shea T."/>
            <person name="Shenoy N."/>
            <person name="Sisk P."/>
            <person name="Stolte C."/>
            <person name="Sykes S."/>
            <person name="White J."/>
            <person name="Yandava C."/>
            <person name="Haas B."/>
            <person name="Nusbaum C."/>
            <person name="Birren B."/>
        </authorList>
    </citation>
    <scope>NUCLEOTIDE SEQUENCE</scope>
    <source>
        <strain evidence="5">ATCC 30864</strain>
    </source>
</reference>
<evidence type="ECO:0000313" key="4">
    <source>
        <dbReference type="EMBL" id="KJE90627.1"/>
    </source>
</evidence>
<dbReference type="FunFam" id="1.25.40.570:FF:000005">
    <property type="entry name" value="26S proteasome regulatory subunit N7"/>
    <property type="match status" value="1"/>
</dbReference>
<dbReference type="InterPro" id="IPR036390">
    <property type="entry name" value="WH_DNA-bd_sf"/>
</dbReference>
<evidence type="ECO:0000259" key="3">
    <source>
        <dbReference type="PROSITE" id="PS50250"/>
    </source>
</evidence>
<dbReference type="Gene3D" id="1.25.40.570">
    <property type="match status" value="1"/>
</dbReference>
<gene>
    <name evidence="4" type="ORF">CAOG_001912</name>
</gene>
<dbReference type="FunCoup" id="A0A0D2VKR4">
    <property type="interactions" value="468"/>
</dbReference>
<dbReference type="PhylomeDB" id="A0A0D2VKR4"/>
<feature type="compositionally biased region" description="Basic and acidic residues" evidence="2">
    <location>
        <begin position="8"/>
        <end position="17"/>
    </location>
</feature>
<dbReference type="STRING" id="595528.A0A0D2VKR4"/>
<sequence length="436" mass="49131">MQSKKMKRDASHKRPENASESWKFSRSFDSTINQTLLPAQRGPPFFHQKSVTMEEEGLAKNPNLELAQLRFQLVAGVAEDRAAALEKLLVAVKADNMAPFYKQLAADLAFPVDAALLASMEAANDAEIAKFDDQLAEAQKSQGETEVRESLLKKAEYICKIGDKERATKAFAAAAEKTVASGQRLDLQFNLIRLGLFHMDHDIIKAGIAKAKQLIEEGGDWDRRNRLKTYEAVYCMTVRDFKRASELLRDGLATFTSYELMTYKQFVAYTVIVSTFALSRVDLKSKIVDASEVKEAIYDLPLISNYLSSLYESRFADFFQSLAGLEGELQADRYLAAHVRFYTREMRILAYTQFLESYRSVALQSVADHFGVSIGFVDRELSRFIAAGRLHCKIDKVAGIVEATRPDRKNAQYQSLIKSGDQLLNRLQKLSRVITI</sequence>
<accession>A0A0D2VKR4</accession>
<dbReference type="InterPro" id="IPR019585">
    <property type="entry name" value="Rpn7/CSN1"/>
</dbReference>
<dbReference type="GO" id="GO:0043161">
    <property type="term" value="P:proteasome-mediated ubiquitin-dependent protein catabolic process"/>
    <property type="evidence" value="ECO:0007669"/>
    <property type="project" value="TreeGrafter"/>
</dbReference>
<dbReference type="InterPro" id="IPR049549">
    <property type="entry name" value="RPN7_PSMD6_C"/>
</dbReference>
<dbReference type="eggNOG" id="KOG0687">
    <property type="taxonomic scope" value="Eukaryota"/>
</dbReference>
<dbReference type="PANTHER" id="PTHR14145:SF1">
    <property type="entry name" value="26S PROTEASOME NON-ATPASE REGULATORY SUBUNIT 6"/>
    <property type="match status" value="1"/>
</dbReference>
<dbReference type="Pfam" id="PF21154">
    <property type="entry name" value="RPN7_PSMD6_C"/>
    <property type="match status" value="1"/>
</dbReference>
<dbReference type="SUPFAM" id="SSF46785">
    <property type="entry name" value="Winged helix' DNA-binding domain"/>
    <property type="match status" value="1"/>
</dbReference>
<name>A0A0D2VKR4_CAPO3</name>
<proteinExistence type="predicted"/>
<feature type="domain" description="PCI" evidence="3">
    <location>
        <begin position="240"/>
        <end position="408"/>
    </location>
</feature>
<feature type="region of interest" description="Disordered" evidence="2">
    <location>
        <begin position="1"/>
        <end position="24"/>
    </location>
</feature>
<evidence type="ECO:0000313" key="5">
    <source>
        <dbReference type="Proteomes" id="UP000008743"/>
    </source>
</evidence>
<dbReference type="PROSITE" id="PS50250">
    <property type="entry name" value="PCI"/>
    <property type="match status" value="1"/>
</dbReference>
<organism evidence="4 5">
    <name type="scientific">Capsaspora owczarzaki (strain ATCC 30864)</name>
    <dbReference type="NCBI Taxonomy" id="595528"/>
    <lineage>
        <taxon>Eukaryota</taxon>
        <taxon>Filasterea</taxon>
        <taxon>Capsaspora</taxon>
    </lineage>
</organism>
<dbReference type="EMBL" id="KE346361">
    <property type="protein sequence ID" value="KJE90627.1"/>
    <property type="molecule type" value="Genomic_DNA"/>
</dbReference>
<protein>
    <submittedName>
        <fullName evidence="4">Proteasome regulatory particle subunit p44S10</fullName>
    </submittedName>
</protein>
<dbReference type="SMART" id="SM00088">
    <property type="entry name" value="PINT"/>
    <property type="match status" value="1"/>
</dbReference>
<keyword evidence="1 4" id="KW-0647">Proteasome</keyword>
<dbReference type="InParanoid" id="A0A0D2VKR4"/>